<accession>A0A9D4LTD0</accession>
<keyword evidence="3" id="KW-1185">Reference proteome</keyword>
<keyword evidence="1" id="KW-0732">Signal</keyword>
<evidence type="ECO:0000313" key="3">
    <source>
        <dbReference type="Proteomes" id="UP000828390"/>
    </source>
</evidence>
<evidence type="ECO:0000256" key="1">
    <source>
        <dbReference type="SAM" id="SignalP"/>
    </source>
</evidence>
<dbReference type="Proteomes" id="UP000828390">
    <property type="component" value="Unassembled WGS sequence"/>
</dbReference>
<protein>
    <submittedName>
        <fullName evidence="2">Uncharacterized protein</fullName>
    </submittedName>
</protein>
<evidence type="ECO:0000313" key="2">
    <source>
        <dbReference type="EMBL" id="KAH3864635.1"/>
    </source>
</evidence>
<sequence length="84" mass="9627">MNGTKYIMVAGVIILSWLGSPGHTFILDTITDPCSYNSYAIYCSARDLTRIPSFDEKLFNNTRLHWTGIRFPAFQTMHFKLYAS</sequence>
<reference evidence="2" key="2">
    <citation type="submission" date="2020-11" db="EMBL/GenBank/DDBJ databases">
        <authorList>
            <person name="McCartney M.A."/>
            <person name="Auch B."/>
            <person name="Kono T."/>
            <person name="Mallez S."/>
            <person name="Becker A."/>
            <person name="Gohl D.M."/>
            <person name="Silverstein K.A.T."/>
            <person name="Koren S."/>
            <person name="Bechman K.B."/>
            <person name="Herman A."/>
            <person name="Abrahante J.E."/>
            <person name="Garbe J."/>
        </authorList>
    </citation>
    <scope>NUCLEOTIDE SEQUENCE</scope>
    <source>
        <strain evidence="2">Duluth1</strain>
        <tissue evidence="2">Whole animal</tissue>
    </source>
</reference>
<name>A0A9D4LTD0_DREPO</name>
<feature type="signal peptide" evidence="1">
    <location>
        <begin position="1"/>
        <end position="24"/>
    </location>
</feature>
<feature type="chain" id="PRO_5038822700" evidence="1">
    <location>
        <begin position="25"/>
        <end position="84"/>
    </location>
</feature>
<proteinExistence type="predicted"/>
<dbReference type="EMBL" id="JAIWYP010000002">
    <property type="protein sequence ID" value="KAH3864635.1"/>
    <property type="molecule type" value="Genomic_DNA"/>
</dbReference>
<gene>
    <name evidence="2" type="ORF">DPMN_027658</name>
</gene>
<dbReference type="AlphaFoldDB" id="A0A9D4LTD0"/>
<reference evidence="2" key="1">
    <citation type="journal article" date="2019" name="bioRxiv">
        <title>The Genome of the Zebra Mussel, Dreissena polymorpha: A Resource for Invasive Species Research.</title>
        <authorList>
            <person name="McCartney M.A."/>
            <person name="Auch B."/>
            <person name="Kono T."/>
            <person name="Mallez S."/>
            <person name="Zhang Y."/>
            <person name="Obille A."/>
            <person name="Becker A."/>
            <person name="Abrahante J.E."/>
            <person name="Garbe J."/>
            <person name="Badalamenti J.P."/>
            <person name="Herman A."/>
            <person name="Mangelson H."/>
            <person name="Liachko I."/>
            <person name="Sullivan S."/>
            <person name="Sone E.D."/>
            <person name="Koren S."/>
            <person name="Silverstein K.A.T."/>
            <person name="Beckman K.B."/>
            <person name="Gohl D.M."/>
        </authorList>
    </citation>
    <scope>NUCLEOTIDE SEQUENCE</scope>
    <source>
        <strain evidence="2">Duluth1</strain>
        <tissue evidence="2">Whole animal</tissue>
    </source>
</reference>
<comment type="caution">
    <text evidence="2">The sequence shown here is derived from an EMBL/GenBank/DDBJ whole genome shotgun (WGS) entry which is preliminary data.</text>
</comment>
<organism evidence="2 3">
    <name type="scientific">Dreissena polymorpha</name>
    <name type="common">Zebra mussel</name>
    <name type="synonym">Mytilus polymorpha</name>
    <dbReference type="NCBI Taxonomy" id="45954"/>
    <lineage>
        <taxon>Eukaryota</taxon>
        <taxon>Metazoa</taxon>
        <taxon>Spiralia</taxon>
        <taxon>Lophotrochozoa</taxon>
        <taxon>Mollusca</taxon>
        <taxon>Bivalvia</taxon>
        <taxon>Autobranchia</taxon>
        <taxon>Heteroconchia</taxon>
        <taxon>Euheterodonta</taxon>
        <taxon>Imparidentia</taxon>
        <taxon>Neoheterodontei</taxon>
        <taxon>Myida</taxon>
        <taxon>Dreissenoidea</taxon>
        <taxon>Dreissenidae</taxon>
        <taxon>Dreissena</taxon>
    </lineage>
</organism>